<gene>
    <name evidence="1" type="ORF">CYMTET_54207</name>
</gene>
<protein>
    <submittedName>
        <fullName evidence="1">Uncharacterized protein</fullName>
    </submittedName>
</protein>
<dbReference type="Proteomes" id="UP001190700">
    <property type="component" value="Unassembled WGS sequence"/>
</dbReference>
<dbReference type="AlphaFoldDB" id="A0AAE0EQY8"/>
<proteinExistence type="predicted"/>
<comment type="caution">
    <text evidence="1">The sequence shown here is derived from an EMBL/GenBank/DDBJ whole genome shotgun (WGS) entry which is preliminary data.</text>
</comment>
<evidence type="ECO:0000313" key="2">
    <source>
        <dbReference type="Proteomes" id="UP001190700"/>
    </source>
</evidence>
<reference evidence="1 2" key="1">
    <citation type="journal article" date="2015" name="Genome Biol. Evol.">
        <title>Comparative Genomics of a Bacterivorous Green Alga Reveals Evolutionary Causalities and Consequences of Phago-Mixotrophic Mode of Nutrition.</title>
        <authorList>
            <person name="Burns J.A."/>
            <person name="Paasch A."/>
            <person name="Narechania A."/>
            <person name="Kim E."/>
        </authorList>
    </citation>
    <scope>NUCLEOTIDE SEQUENCE [LARGE SCALE GENOMIC DNA]</scope>
    <source>
        <strain evidence="1 2">PLY_AMNH</strain>
    </source>
</reference>
<sequence>MDGRGLSVERCEALRNMLIMHALTRDCDISDVLFPAFNSEFDKTRYFNNQLATSSNEIVQMTYEDSDVFDGEDVEEARRLNYRMGLPQDGRYFTAVQAEQMADGADEPSDDVPTVTHVSEGPDILRVDPATDTPVVSSHAYDVTLGFGVTDPRLLAGVQASPGGKVGVVGSVAEAETPPIRPNPGISPLNPCPHNGGDLLLIVF</sequence>
<keyword evidence="2" id="KW-1185">Reference proteome</keyword>
<organism evidence="1 2">
    <name type="scientific">Cymbomonas tetramitiformis</name>
    <dbReference type="NCBI Taxonomy" id="36881"/>
    <lineage>
        <taxon>Eukaryota</taxon>
        <taxon>Viridiplantae</taxon>
        <taxon>Chlorophyta</taxon>
        <taxon>Pyramimonadophyceae</taxon>
        <taxon>Pyramimonadales</taxon>
        <taxon>Pyramimonadaceae</taxon>
        <taxon>Cymbomonas</taxon>
    </lineage>
</organism>
<evidence type="ECO:0000313" key="1">
    <source>
        <dbReference type="EMBL" id="KAK3235600.1"/>
    </source>
</evidence>
<dbReference type="EMBL" id="LGRX02035264">
    <property type="protein sequence ID" value="KAK3235600.1"/>
    <property type="molecule type" value="Genomic_DNA"/>
</dbReference>
<accession>A0AAE0EQY8</accession>
<name>A0AAE0EQY8_9CHLO</name>